<dbReference type="InterPro" id="IPR001107">
    <property type="entry name" value="Band_7"/>
</dbReference>
<evidence type="ECO:0000313" key="5">
    <source>
        <dbReference type="EMBL" id="RDI47000.1"/>
    </source>
</evidence>
<comment type="caution">
    <text evidence="5">The sequence shown here is derived from an EMBL/GenBank/DDBJ whole genome shotgun (WGS) entry which is preliminary data.</text>
</comment>
<dbReference type="SMART" id="SM00244">
    <property type="entry name" value="PHB"/>
    <property type="match status" value="1"/>
</dbReference>
<evidence type="ECO:0000256" key="3">
    <source>
        <dbReference type="SAM" id="Phobius"/>
    </source>
</evidence>
<dbReference type="EMBL" id="QQAX01000004">
    <property type="protein sequence ID" value="RDI47000.1"/>
    <property type="molecule type" value="Genomic_DNA"/>
</dbReference>
<dbReference type="SUPFAM" id="SSF117892">
    <property type="entry name" value="Band 7/SPFH domain"/>
    <property type="match status" value="1"/>
</dbReference>
<name>A0A370GUP9_9COXI</name>
<sequence>MSDQYINIEKLKLIPPHGSSKALIPLVILAAVLIAAFLSVGTVPAGYKGVLLRFGAVTGEIKNEGLYFKIPLVESVVLMSTQIQKYTSKTTASSKDLQVVTTEVTLNYQLEADKVSEIYRSMRQDYEHRIIQPFVQEAVKSVAANFDAEQLITQRPIVKKQLQDLLSARLNQLGIHVVELSITEFQFTQVFQDSIEAKVKAVQQALEAENALRRVEFEAKQAVVKAEAEAKGLELQKAQITDQLLELRKIEVQRAAVQKWDGVMPTVMTGSGPVPMIDVLRPEKK</sequence>
<evidence type="ECO:0000256" key="2">
    <source>
        <dbReference type="SAM" id="Coils"/>
    </source>
</evidence>
<feature type="transmembrane region" description="Helical" evidence="3">
    <location>
        <begin position="22"/>
        <end position="43"/>
    </location>
</feature>
<dbReference type="OrthoDB" id="9812991at2"/>
<feature type="coiled-coil region" evidence="2">
    <location>
        <begin position="223"/>
        <end position="250"/>
    </location>
</feature>
<dbReference type="Pfam" id="PF01145">
    <property type="entry name" value="Band_7"/>
    <property type="match status" value="1"/>
</dbReference>
<feature type="domain" description="Band 7" evidence="4">
    <location>
        <begin position="38"/>
        <end position="199"/>
    </location>
</feature>
<keyword evidence="6" id="KW-1185">Reference proteome</keyword>
<evidence type="ECO:0000313" key="6">
    <source>
        <dbReference type="Proteomes" id="UP000254720"/>
    </source>
</evidence>
<gene>
    <name evidence="5" type="ORF">C8D86_104127</name>
</gene>
<dbReference type="Gene3D" id="3.30.479.30">
    <property type="entry name" value="Band 7 domain"/>
    <property type="match status" value="1"/>
</dbReference>
<dbReference type="RefSeq" id="WP_114833765.1">
    <property type="nucleotide sequence ID" value="NZ_LR699114.1"/>
</dbReference>
<evidence type="ECO:0000259" key="4">
    <source>
        <dbReference type="SMART" id="SM00244"/>
    </source>
</evidence>
<dbReference type="GO" id="GO:0016020">
    <property type="term" value="C:membrane"/>
    <property type="evidence" value="ECO:0007669"/>
    <property type="project" value="UniProtKB-SubCell"/>
</dbReference>
<keyword evidence="3" id="KW-0472">Membrane</keyword>
<keyword evidence="2" id="KW-0175">Coiled coil</keyword>
<reference evidence="5 6" key="1">
    <citation type="submission" date="2018-07" db="EMBL/GenBank/DDBJ databases">
        <title>Genomic Encyclopedia of Type Strains, Phase IV (KMG-IV): sequencing the most valuable type-strain genomes for metagenomic binning, comparative biology and taxonomic classification.</title>
        <authorList>
            <person name="Goeker M."/>
        </authorList>
    </citation>
    <scope>NUCLEOTIDE SEQUENCE [LARGE SCALE GENOMIC DNA]</scope>
    <source>
        <strain evidence="5 6">DSM 16500</strain>
    </source>
</reference>
<dbReference type="InterPro" id="IPR000163">
    <property type="entry name" value="Prohibitin"/>
</dbReference>
<comment type="subcellular location">
    <subcellularLocation>
        <location evidence="1">Membrane</location>
        <topology evidence="1">Single-pass membrane protein</topology>
    </subcellularLocation>
</comment>
<keyword evidence="3" id="KW-1133">Transmembrane helix</keyword>
<dbReference type="CDD" id="cd03401">
    <property type="entry name" value="SPFH_prohibitin"/>
    <property type="match status" value="1"/>
</dbReference>
<protein>
    <submittedName>
        <fullName evidence="5">SPFH domain-containing protein</fullName>
    </submittedName>
</protein>
<dbReference type="PANTHER" id="PTHR23222">
    <property type="entry name" value="PROHIBITIN"/>
    <property type="match status" value="1"/>
</dbReference>
<dbReference type="AlphaFoldDB" id="A0A370GUP9"/>
<dbReference type="PANTHER" id="PTHR23222:SF0">
    <property type="entry name" value="PROHIBITIN 1"/>
    <property type="match status" value="1"/>
</dbReference>
<organism evidence="5 6">
    <name type="scientific">Aquicella lusitana</name>
    <dbReference type="NCBI Taxonomy" id="254246"/>
    <lineage>
        <taxon>Bacteria</taxon>
        <taxon>Pseudomonadati</taxon>
        <taxon>Pseudomonadota</taxon>
        <taxon>Gammaproteobacteria</taxon>
        <taxon>Legionellales</taxon>
        <taxon>Coxiellaceae</taxon>
        <taxon>Aquicella</taxon>
    </lineage>
</organism>
<evidence type="ECO:0000256" key="1">
    <source>
        <dbReference type="ARBA" id="ARBA00004167"/>
    </source>
</evidence>
<proteinExistence type="predicted"/>
<keyword evidence="3" id="KW-0812">Transmembrane</keyword>
<dbReference type="PRINTS" id="PR00679">
    <property type="entry name" value="PROHIBITIN"/>
</dbReference>
<dbReference type="InterPro" id="IPR036013">
    <property type="entry name" value="Band_7/SPFH_dom_sf"/>
</dbReference>
<dbReference type="Proteomes" id="UP000254720">
    <property type="component" value="Unassembled WGS sequence"/>
</dbReference>
<accession>A0A370GUP9</accession>